<dbReference type="KEGG" id="ehx:EMIHUDRAFT_368378"/>
<dbReference type="RefSeq" id="XP_005770242.1">
    <property type="nucleotide sequence ID" value="XM_005770185.1"/>
</dbReference>
<dbReference type="GeneID" id="17264021"/>
<dbReference type="GeneID" id="17268015"/>
<sequence length="151" mass="16720">MQKTLRSLEPALSTPSEWPRILGVVTDEPFETVALKRAFNAYSDNIYYASGSPEANAYLLGGSTPSSKQTTQYLLRNEVLAQLAELRDELKYQQGLPRERQEAEVAAEALQKCLKAFDEYIRLAPTEERSLALDAVYGDGTAKAMLAGTKE</sequence>
<accession>A0A0D3J2S8</accession>
<reference evidence="1" key="2">
    <citation type="submission" date="2024-10" db="UniProtKB">
        <authorList>
            <consortium name="EnsemblProtists"/>
        </authorList>
    </citation>
    <scope>IDENTIFICATION</scope>
</reference>
<dbReference type="HOGENOM" id="CLU_1734903_0_0_1"/>
<dbReference type="RefSeq" id="XP_005774899.1">
    <property type="nucleotide sequence ID" value="XM_005774842.1"/>
</dbReference>
<dbReference type="PaxDb" id="2903-EOD17813"/>
<reference evidence="2" key="1">
    <citation type="journal article" date="2013" name="Nature">
        <title>Pan genome of the phytoplankton Emiliania underpins its global distribution.</title>
        <authorList>
            <person name="Read B.A."/>
            <person name="Kegel J."/>
            <person name="Klute M.J."/>
            <person name="Kuo A."/>
            <person name="Lefebvre S.C."/>
            <person name="Maumus F."/>
            <person name="Mayer C."/>
            <person name="Miller J."/>
            <person name="Monier A."/>
            <person name="Salamov A."/>
            <person name="Young J."/>
            <person name="Aguilar M."/>
            <person name="Claverie J.M."/>
            <person name="Frickenhaus S."/>
            <person name="Gonzalez K."/>
            <person name="Herman E.K."/>
            <person name="Lin Y.C."/>
            <person name="Napier J."/>
            <person name="Ogata H."/>
            <person name="Sarno A.F."/>
            <person name="Shmutz J."/>
            <person name="Schroeder D."/>
            <person name="de Vargas C."/>
            <person name="Verret F."/>
            <person name="von Dassow P."/>
            <person name="Valentin K."/>
            <person name="Van de Peer Y."/>
            <person name="Wheeler G."/>
            <person name="Dacks J.B."/>
            <person name="Delwiche C.F."/>
            <person name="Dyhrman S.T."/>
            <person name="Glockner G."/>
            <person name="John U."/>
            <person name="Richards T."/>
            <person name="Worden A.Z."/>
            <person name="Zhang X."/>
            <person name="Grigoriev I.V."/>
            <person name="Allen A.E."/>
            <person name="Bidle K."/>
            <person name="Borodovsky M."/>
            <person name="Bowler C."/>
            <person name="Brownlee C."/>
            <person name="Cock J.M."/>
            <person name="Elias M."/>
            <person name="Gladyshev V.N."/>
            <person name="Groth M."/>
            <person name="Guda C."/>
            <person name="Hadaegh A."/>
            <person name="Iglesias-Rodriguez M.D."/>
            <person name="Jenkins J."/>
            <person name="Jones B.M."/>
            <person name="Lawson T."/>
            <person name="Leese F."/>
            <person name="Lindquist E."/>
            <person name="Lobanov A."/>
            <person name="Lomsadze A."/>
            <person name="Malik S.B."/>
            <person name="Marsh M.E."/>
            <person name="Mackinder L."/>
            <person name="Mock T."/>
            <person name="Mueller-Roeber B."/>
            <person name="Pagarete A."/>
            <person name="Parker M."/>
            <person name="Probert I."/>
            <person name="Quesneville H."/>
            <person name="Raines C."/>
            <person name="Rensing S.A."/>
            <person name="Riano-Pachon D.M."/>
            <person name="Richier S."/>
            <person name="Rokitta S."/>
            <person name="Shiraiwa Y."/>
            <person name="Soanes D.M."/>
            <person name="van der Giezen M."/>
            <person name="Wahlund T.M."/>
            <person name="Williams B."/>
            <person name="Wilson W."/>
            <person name="Wolfe G."/>
            <person name="Wurch L.L."/>
        </authorList>
    </citation>
    <scope>NUCLEOTIDE SEQUENCE</scope>
</reference>
<dbReference type="eggNOG" id="ENOG502S9M9">
    <property type="taxonomic scope" value="Eukaryota"/>
</dbReference>
<keyword evidence="2" id="KW-1185">Reference proteome</keyword>
<evidence type="ECO:0000313" key="1">
    <source>
        <dbReference type="EnsemblProtists" id="EOD17813"/>
    </source>
</evidence>
<dbReference type="AlphaFoldDB" id="A0A0D3J2S8"/>
<proteinExistence type="predicted"/>
<name>A0A0D3J2S8_EMIH1</name>
<protein>
    <recommendedName>
        <fullName evidence="3">Rubisco LSMT substrate-binding domain-containing protein</fullName>
    </recommendedName>
</protein>
<dbReference type="EnsemblProtists" id="EOD17813">
    <property type="protein sequence ID" value="EOD17813"/>
    <property type="gene ID" value="EMIHUDRAFT_436303"/>
</dbReference>
<dbReference type="OMA" id="PSEWPRI"/>
<dbReference type="KEGG" id="ehx:EMIHUDRAFT_436303"/>
<organism evidence="1 2">
    <name type="scientific">Emiliania huxleyi (strain CCMP1516)</name>
    <dbReference type="NCBI Taxonomy" id="280463"/>
    <lineage>
        <taxon>Eukaryota</taxon>
        <taxon>Haptista</taxon>
        <taxon>Haptophyta</taxon>
        <taxon>Prymnesiophyceae</taxon>
        <taxon>Isochrysidales</taxon>
        <taxon>Noelaerhabdaceae</taxon>
        <taxon>Emiliania</taxon>
    </lineage>
</organism>
<dbReference type="EnsemblProtists" id="EOD22470">
    <property type="protein sequence ID" value="EOD22470"/>
    <property type="gene ID" value="EMIHUDRAFT_368378"/>
</dbReference>
<evidence type="ECO:0008006" key="3">
    <source>
        <dbReference type="Google" id="ProtNLM"/>
    </source>
</evidence>
<dbReference type="Proteomes" id="UP000013827">
    <property type="component" value="Unassembled WGS sequence"/>
</dbReference>
<evidence type="ECO:0000313" key="2">
    <source>
        <dbReference type="Proteomes" id="UP000013827"/>
    </source>
</evidence>